<dbReference type="EnsemblProtists" id="Phyra82369">
    <property type="protein sequence ID" value="Phyra82369"/>
    <property type="gene ID" value="Phyra82369"/>
</dbReference>
<accession>H3GXM6</accession>
<feature type="compositionally biased region" description="Basic and acidic residues" evidence="1">
    <location>
        <begin position="234"/>
        <end position="243"/>
    </location>
</feature>
<reference evidence="2" key="2">
    <citation type="submission" date="2015-06" db="UniProtKB">
        <authorList>
            <consortium name="EnsemblProtists"/>
        </authorList>
    </citation>
    <scope>IDENTIFICATION</scope>
    <source>
        <strain evidence="2">Pr102</strain>
    </source>
</reference>
<protein>
    <recommendedName>
        <fullName evidence="4">ATP-binding cassette (ABC) Superfamily</fullName>
    </recommendedName>
</protein>
<evidence type="ECO:0008006" key="4">
    <source>
        <dbReference type="Google" id="ProtNLM"/>
    </source>
</evidence>
<dbReference type="HOGENOM" id="CLU_025542_0_0_1"/>
<name>H3GXM6_PHYRM</name>
<proteinExistence type="predicted"/>
<feature type="compositionally biased region" description="Basic residues" evidence="1">
    <location>
        <begin position="13"/>
        <end position="29"/>
    </location>
</feature>
<evidence type="ECO:0000256" key="1">
    <source>
        <dbReference type="SAM" id="MobiDB-lite"/>
    </source>
</evidence>
<dbReference type="OMA" id="MIWSEVE"/>
<feature type="region of interest" description="Disordered" evidence="1">
    <location>
        <begin position="424"/>
        <end position="524"/>
    </location>
</feature>
<organism evidence="2 3">
    <name type="scientific">Phytophthora ramorum</name>
    <name type="common">Sudden oak death agent</name>
    <dbReference type="NCBI Taxonomy" id="164328"/>
    <lineage>
        <taxon>Eukaryota</taxon>
        <taxon>Sar</taxon>
        <taxon>Stramenopiles</taxon>
        <taxon>Oomycota</taxon>
        <taxon>Peronosporomycetes</taxon>
        <taxon>Peronosporales</taxon>
        <taxon>Peronosporaceae</taxon>
        <taxon>Phytophthora</taxon>
    </lineage>
</organism>
<feature type="compositionally biased region" description="Basic and acidic residues" evidence="1">
    <location>
        <begin position="1"/>
        <end position="12"/>
    </location>
</feature>
<dbReference type="Proteomes" id="UP000005238">
    <property type="component" value="Unassembled WGS sequence"/>
</dbReference>
<reference evidence="3" key="1">
    <citation type="journal article" date="2006" name="Science">
        <title>Phytophthora genome sequences uncover evolutionary origins and mechanisms of pathogenesis.</title>
        <authorList>
            <person name="Tyler B.M."/>
            <person name="Tripathy S."/>
            <person name="Zhang X."/>
            <person name="Dehal P."/>
            <person name="Jiang R.H."/>
            <person name="Aerts A."/>
            <person name="Arredondo F.D."/>
            <person name="Baxter L."/>
            <person name="Bensasson D."/>
            <person name="Beynon J.L."/>
            <person name="Chapman J."/>
            <person name="Damasceno C.M."/>
            <person name="Dorrance A.E."/>
            <person name="Dou D."/>
            <person name="Dickerman A.W."/>
            <person name="Dubchak I.L."/>
            <person name="Garbelotto M."/>
            <person name="Gijzen M."/>
            <person name="Gordon S.G."/>
            <person name="Govers F."/>
            <person name="Grunwald N.J."/>
            <person name="Huang W."/>
            <person name="Ivors K.L."/>
            <person name="Jones R.W."/>
            <person name="Kamoun S."/>
            <person name="Krampis K."/>
            <person name="Lamour K.H."/>
            <person name="Lee M.K."/>
            <person name="McDonald W.H."/>
            <person name="Medina M."/>
            <person name="Meijer H.J."/>
            <person name="Nordberg E.K."/>
            <person name="Maclean D.J."/>
            <person name="Ospina-Giraldo M.D."/>
            <person name="Morris P.F."/>
            <person name="Phuntumart V."/>
            <person name="Putnam N.H."/>
            <person name="Rash S."/>
            <person name="Rose J.K."/>
            <person name="Sakihama Y."/>
            <person name="Salamov A.A."/>
            <person name="Savidor A."/>
            <person name="Scheuring C.F."/>
            <person name="Smith B.M."/>
            <person name="Sobral B.W."/>
            <person name="Terry A."/>
            <person name="Torto-Alalibo T.A."/>
            <person name="Win J."/>
            <person name="Xu Z."/>
            <person name="Zhang H."/>
            <person name="Grigoriev I.V."/>
            <person name="Rokhsar D.S."/>
            <person name="Boore J.L."/>
        </authorList>
    </citation>
    <scope>NUCLEOTIDE SEQUENCE [LARGE SCALE GENOMIC DNA]</scope>
    <source>
        <strain evidence="3">Pr102</strain>
    </source>
</reference>
<feature type="compositionally biased region" description="Basic and acidic residues" evidence="1">
    <location>
        <begin position="171"/>
        <end position="183"/>
    </location>
</feature>
<dbReference type="eggNOG" id="ENOG502RARN">
    <property type="taxonomic scope" value="Eukaryota"/>
</dbReference>
<dbReference type="STRING" id="164328.H3GXM6"/>
<sequence length="735" mass="79391">MPQRKTPRDAKASKTKPARAKSKSAKPRGKASALGEAVDAASQAIYSPGDAPVSASASTRSRRRGSPDVPPDDRPNPRFVHRDRSPESPSDLEHCSSPGAVSHDEGDAPSHKGASEDVSSVHEDLSGDGDNVPKSPADTGSTNASAAGGQKDGDAKAASPAKRLTLGEGLQRARDAKAKEAASKKRIASRSPPKGRTRGLDVIKSLFDSSESNSEDEEGQVHVPEEVASALDEQQERLQEARMRQRLSPPAPQPTPGGGASGERDSKHPRGYFPPDENTGSPLFLERLGAPRGLIGGPTSRGAYERDLIQKVDLFTEDIEAARCVLLAPHRMPLKEFTTLRKKDENRGGLHPVWGYPWVQPENTYTVAQAEDLFWRWVGLRGHSAQELDELKEDRLLHRILDQRDLRIRFAHLVSKRKLYSEMEGLKRRAQSGARNERGYGVHASATVPRPSAKKPRTTYEAVAASVPRSRQPSGSQPGAARSAPMSSVTRDTLATSPRAGASFGGAAHGAHAPRGSGFPHYGRGGPAEALLDYAYEAPPQREAPRSSARSPDQSVLLQQQEIHDLRDRVYTLEIALGLGPGGQAAAQSGKPGSLPLLRGDVDRLSQECEDLHSRVDRRASSYDVDCLRDEVAHLRSEIQNRPSYPGYREPQSYAYSQPYYGSYPYGGASSRSQAYAYDQSPAPASAWRSPQREAGARFEVVNSPPQNPLSLPAGDQKPEGRGSASVMGLLRPTT</sequence>
<dbReference type="InParanoid" id="H3GXM6"/>
<feature type="compositionally biased region" description="Low complexity" evidence="1">
    <location>
        <begin position="509"/>
        <end position="518"/>
    </location>
</feature>
<feature type="compositionally biased region" description="Basic and acidic residues" evidence="1">
    <location>
        <begin position="71"/>
        <end position="94"/>
    </location>
</feature>
<feature type="region of interest" description="Disordered" evidence="1">
    <location>
        <begin position="677"/>
        <end position="735"/>
    </location>
</feature>
<feature type="region of interest" description="Disordered" evidence="1">
    <location>
        <begin position="1"/>
        <end position="284"/>
    </location>
</feature>
<evidence type="ECO:0000313" key="3">
    <source>
        <dbReference type="Proteomes" id="UP000005238"/>
    </source>
</evidence>
<evidence type="ECO:0000313" key="2">
    <source>
        <dbReference type="EnsemblProtists" id="Phyra82369"/>
    </source>
</evidence>
<dbReference type="AlphaFoldDB" id="H3GXM6"/>
<feature type="compositionally biased region" description="Basic and acidic residues" evidence="1">
    <location>
        <begin position="102"/>
        <end position="125"/>
    </location>
</feature>
<dbReference type="EMBL" id="DS566068">
    <property type="status" value="NOT_ANNOTATED_CDS"/>
    <property type="molecule type" value="Genomic_DNA"/>
</dbReference>
<keyword evidence="3" id="KW-1185">Reference proteome</keyword>
<feature type="compositionally biased region" description="Basic residues" evidence="1">
    <location>
        <begin position="184"/>
        <end position="197"/>
    </location>
</feature>
<feature type="compositionally biased region" description="Polar residues" evidence="1">
    <location>
        <begin position="485"/>
        <end position="496"/>
    </location>
</feature>